<dbReference type="EMBL" id="JADIMG010000109">
    <property type="protein sequence ID" value="MBO8460994.1"/>
    <property type="molecule type" value="Genomic_DNA"/>
</dbReference>
<organism evidence="2 3">
    <name type="scientific">Candidatus Gallipaludibacter merdavium</name>
    <dbReference type="NCBI Taxonomy" id="2840839"/>
    <lineage>
        <taxon>Bacteria</taxon>
        <taxon>Pseudomonadati</taxon>
        <taxon>Bacteroidota</taxon>
        <taxon>Bacteroidia</taxon>
        <taxon>Bacteroidales</taxon>
        <taxon>Candidatus Gallipaludibacter</taxon>
    </lineage>
</organism>
<comment type="caution">
    <text evidence="2">The sequence shown here is derived from an EMBL/GenBank/DDBJ whole genome shotgun (WGS) entry which is preliminary data.</text>
</comment>
<protein>
    <submittedName>
        <fullName evidence="2">DUF4268 domain-containing protein</fullName>
    </submittedName>
</protein>
<evidence type="ECO:0000313" key="2">
    <source>
        <dbReference type="EMBL" id="MBO8460994.1"/>
    </source>
</evidence>
<gene>
    <name evidence="2" type="ORF">IAA73_11805</name>
</gene>
<dbReference type="InterPro" id="IPR025364">
    <property type="entry name" value="DUF4268"/>
</dbReference>
<proteinExistence type="predicted"/>
<accession>A0A9D9HV84</accession>
<feature type="domain" description="DUF4268" evidence="1">
    <location>
        <begin position="10"/>
        <end position="145"/>
    </location>
</feature>
<dbReference type="AlphaFoldDB" id="A0A9D9HV84"/>
<reference evidence="2" key="1">
    <citation type="submission" date="2020-10" db="EMBL/GenBank/DDBJ databases">
        <authorList>
            <person name="Gilroy R."/>
        </authorList>
    </citation>
    <scope>NUCLEOTIDE SEQUENCE</scope>
    <source>
        <strain evidence="2">G3-3990</strain>
    </source>
</reference>
<reference evidence="2" key="2">
    <citation type="journal article" date="2021" name="PeerJ">
        <title>Extensive microbial diversity within the chicken gut microbiome revealed by metagenomics and culture.</title>
        <authorList>
            <person name="Gilroy R."/>
            <person name="Ravi A."/>
            <person name="Getino M."/>
            <person name="Pursley I."/>
            <person name="Horton D.L."/>
            <person name="Alikhan N.F."/>
            <person name="Baker D."/>
            <person name="Gharbi K."/>
            <person name="Hall N."/>
            <person name="Watson M."/>
            <person name="Adriaenssens E.M."/>
            <person name="Foster-Nyarko E."/>
            <person name="Jarju S."/>
            <person name="Secka A."/>
            <person name="Antonio M."/>
            <person name="Oren A."/>
            <person name="Chaudhuri R.R."/>
            <person name="La Ragione R."/>
            <person name="Hildebrand F."/>
            <person name="Pallen M.J."/>
        </authorList>
    </citation>
    <scope>NUCLEOTIDE SEQUENCE</scope>
    <source>
        <strain evidence="2">G3-3990</strain>
    </source>
</reference>
<dbReference type="Pfam" id="PF14088">
    <property type="entry name" value="DUF4268"/>
    <property type="match status" value="1"/>
</dbReference>
<sequence length="151" mass="18563">MYSKDELKQLKKKFWEGFGAYTETLPQLQHRKTKFMLYNTRLKGTALKFDANREGAFVMLEIDAKDEDRRFRLYEHFERYKVIMEQDFPDGLVWNPFYVNEVGKYICRIYTQKPGIDIHRTEHWNEFYRFMAEEMLKMEKAFRTVKEAWEE</sequence>
<dbReference type="Proteomes" id="UP000823641">
    <property type="component" value="Unassembled WGS sequence"/>
</dbReference>
<name>A0A9D9HV84_9BACT</name>
<evidence type="ECO:0000313" key="3">
    <source>
        <dbReference type="Proteomes" id="UP000823641"/>
    </source>
</evidence>
<evidence type="ECO:0000259" key="1">
    <source>
        <dbReference type="Pfam" id="PF14088"/>
    </source>
</evidence>